<feature type="domain" description="VOC" evidence="1">
    <location>
        <begin position="7"/>
        <end position="132"/>
    </location>
</feature>
<gene>
    <name evidence="2" type="ORF">B5V02_28050</name>
</gene>
<dbReference type="PROSITE" id="PS51819">
    <property type="entry name" value="VOC"/>
    <property type="match status" value="2"/>
</dbReference>
<dbReference type="OrthoDB" id="9785698at2"/>
<organism evidence="2 3">
    <name type="scientific">Mesorhizobium kowhaii</name>
    <dbReference type="NCBI Taxonomy" id="1300272"/>
    <lineage>
        <taxon>Bacteria</taxon>
        <taxon>Pseudomonadati</taxon>
        <taxon>Pseudomonadota</taxon>
        <taxon>Alphaproteobacteria</taxon>
        <taxon>Hyphomicrobiales</taxon>
        <taxon>Phyllobacteriaceae</taxon>
        <taxon>Mesorhizobium</taxon>
    </lineage>
</organism>
<accession>A0A2W7BVM8</accession>
<dbReference type="Pfam" id="PF00903">
    <property type="entry name" value="Glyoxalase"/>
    <property type="match status" value="2"/>
</dbReference>
<name>A0A2W7BVM8_9HYPH</name>
<evidence type="ECO:0000313" key="2">
    <source>
        <dbReference type="EMBL" id="PZV34955.1"/>
    </source>
</evidence>
<dbReference type="InterPro" id="IPR052537">
    <property type="entry name" value="Extradiol_RC_dioxygenase"/>
</dbReference>
<dbReference type="CDD" id="cd08347">
    <property type="entry name" value="PcpA_C_like"/>
    <property type="match status" value="1"/>
</dbReference>
<dbReference type="PANTHER" id="PTHR36110:SF2">
    <property type="entry name" value="RING-CLEAVING DIOXYGENASE MHQE-RELATED"/>
    <property type="match status" value="1"/>
</dbReference>
<dbReference type="SUPFAM" id="SSF54593">
    <property type="entry name" value="Glyoxalase/Bleomycin resistance protein/Dihydroxybiphenyl dioxygenase"/>
    <property type="match status" value="1"/>
</dbReference>
<keyword evidence="3" id="KW-1185">Reference proteome</keyword>
<dbReference type="AlphaFoldDB" id="A0A2W7BVM8"/>
<dbReference type="InterPro" id="IPR029068">
    <property type="entry name" value="Glyas_Bleomycin-R_OHBP_Dase"/>
</dbReference>
<evidence type="ECO:0000313" key="3">
    <source>
        <dbReference type="Proteomes" id="UP000248616"/>
    </source>
</evidence>
<dbReference type="Gene3D" id="3.10.180.10">
    <property type="entry name" value="2,3-Dihydroxybiphenyl 1,2-Dioxygenase, domain 1"/>
    <property type="match status" value="2"/>
</dbReference>
<dbReference type="Proteomes" id="UP000248616">
    <property type="component" value="Unassembled WGS sequence"/>
</dbReference>
<evidence type="ECO:0000259" key="1">
    <source>
        <dbReference type="PROSITE" id="PS51819"/>
    </source>
</evidence>
<dbReference type="EMBL" id="MZXV01000062">
    <property type="protein sequence ID" value="PZV34955.1"/>
    <property type="molecule type" value="Genomic_DNA"/>
</dbReference>
<sequence>MTTTIAGLHHVTAIAIDPQANIDFCTRVLGLRLIKETVNFDDPSSYHFYYGDDAGRPGTILTFFPVATSARGHRGTGMVETTTFAVPENSLERWMTRLAEHAIEFDGPFERFSHQVIAFRDPDGLALELAALGAPSEADAPDAIRGLDAVTLCVEAPERTVRLLTETFGYRHAGESSGRVRFRAAGEADTAIGTAVDILCQPDVQRHKRGGGTVHHVAFRARNDEEQKIWREQILALGFNVTPVLDRRYFRSIYFREPGGVLFEIATDLPGFAVDETADRLGTSLKLPPSLEPSRVDIERRLPHIRLPGAEG</sequence>
<dbReference type="PANTHER" id="PTHR36110">
    <property type="entry name" value="RING-CLEAVING DIOXYGENASE MHQE-RELATED"/>
    <property type="match status" value="1"/>
</dbReference>
<reference evidence="3" key="1">
    <citation type="submission" date="2017-03" db="EMBL/GenBank/DDBJ databases">
        <authorList>
            <person name="Safronova V.I."/>
            <person name="Sazanova A.L."/>
            <person name="Chirak E.R."/>
        </authorList>
    </citation>
    <scope>NUCLEOTIDE SEQUENCE [LARGE SCALE GENOMIC DNA]</scope>
    <source>
        <strain evidence="3">Ach-343</strain>
    </source>
</reference>
<feature type="domain" description="VOC" evidence="1">
    <location>
        <begin position="146"/>
        <end position="268"/>
    </location>
</feature>
<protein>
    <recommendedName>
        <fullName evidence="1">VOC domain-containing protein</fullName>
    </recommendedName>
</protein>
<comment type="caution">
    <text evidence="2">The sequence shown here is derived from an EMBL/GenBank/DDBJ whole genome shotgun (WGS) entry which is preliminary data.</text>
</comment>
<proteinExistence type="predicted"/>
<dbReference type="InterPro" id="IPR004360">
    <property type="entry name" value="Glyas_Fos-R_dOase_dom"/>
</dbReference>
<dbReference type="InterPro" id="IPR037523">
    <property type="entry name" value="VOC_core"/>
</dbReference>